<reference evidence="2" key="1">
    <citation type="submission" date="2018-01" db="EMBL/GenBank/DDBJ databases">
        <authorList>
            <person name="Mao J.F."/>
        </authorList>
    </citation>
    <scope>NUCLEOTIDE SEQUENCE</scope>
    <source>
        <strain evidence="2">Huo1</strain>
        <tissue evidence="2">Leaf</tissue>
    </source>
</reference>
<dbReference type="InterPro" id="IPR032675">
    <property type="entry name" value="LRR_dom_sf"/>
</dbReference>
<proteinExistence type="predicted"/>
<protein>
    <recommendedName>
        <fullName evidence="4">Disease resistance protein RPM1</fullName>
    </recommendedName>
</protein>
<dbReference type="Gene3D" id="3.80.10.10">
    <property type="entry name" value="Ribonuclease Inhibitor"/>
    <property type="match status" value="1"/>
</dbReference>
<sequence>MAYNLQSLITIIQRILNPEESLWIVDGNTPQLQSLLQKAESLLHILEKSSLANIPINLESRIRDVSYKAEDIIESHIVRKMLSTTRGTRLTFSTPYLQRVLQQLDSATEQVVKHVEGKAHSTGLSSSSGASSSHDLSPNVQQTMQQLQSVKLEEVDEIKMPVAVPLSSSKNNLVGVDADILVRVLDIMGMLLEEFPQEILQLVNLRYLAINCSSRLPKGISRLHNLQTLICPHFMRYVTSELWDMYELIHIKMKGKIIQIRKIKFEIKKLQTLSTVLITPKLISCGFFEGIPNIIKLGIYYEDSPNIEVDLSHLHKLEILHCQSRLDKDESLNLVHWKADETNFPKLRELFVLECYRLEEIPSAIGDIPTLQEISIYECGASIVASAQQILKVQQEEYGNFDLKLNIR</sequence>
<gene>
    <name evidence="2" type="ORF">SASPL_109505</name>
</gene>
<evidence type="ECO:0000313" key="2">
    <source>
        <dbReference type="EMBL" id="KAG6431426.1"/>
    </source>
</evidence>
<dbReference type="EMBL" id="PNBA02000003">
    <property type="protein sequence ID" value="KAG6431426.1"/>
    <property type="molecule type" value="Genomic_DNA"/>
</dbReference>
<dbReference type="PANTHER" id="PTHR15140">
    <property type="entry name" value="TUBULIN-SPECIFIC CHAPERONE E"/>
    <property type="match status" value="1"/>
</dbReference>
<feature type="region of interest" description="Disordered" evidence="1">
    <location>
        <begin position="115"/>
        <end position="140"/>
    </location>
</feature>
<evidence type="ECO:0008006" key="4">
    <source>
        <dbReference type="Google" id="ProtNLM"/>
    </source>
</evidence>
<name>A0A8X9A8F8_SALSN</name>
<keyword evidence="3" id="KW-1185">Reference proteome</keyword>
<comment type="caution">
    <text evidence="2">The sequence shown here is derived from an EMBL/GenBank/DDBJ whole genome shotgun (WGS) entry which is preliminary data.</text>
</comment>
<evidence type="ECO:0000256" key="1">
    <source>
        <dbReference type="SAM" id="MobiDB-lite"/>
    </source>
</evidence>
<dbReference type="Proteomes" id="UP000298416">
    <property type="component" value="Unassembled WGS sequence"/>
</dbReference>
<feature type="compositionally biased region" description="Low complexity" evidence="1">
    <location>
        <begin position="120"/>
        <end position="137"/>
    </location>
</feature>
<dbReference type="Gene3D" id="1.20.5.4130">
    <property type="match status" value="1"/>
</dbReference>
<accession>A0A8X9A8F8</accession>
<reference evidence="2" key="2">
    <citation type="submission" date="2020-08" db="EMBL/GenBank/DDBJ databases">
        <title>Plant Genome Project.</title>
        <authorList>
            <person name="Zhang R.-G."/>
        </authorList>
    </citation>
    <scope>NUCLEOTIDE SEQUENCE</scope>
    <source>
        <strain evidence="2">Huo1</strain>
        <tissue evidence="2">Leaf</tissue>
    </source>
</reference>
<dbReference type="PANTHER" id="PTHR15140:SF33">
    <property type="entry name" value="LATE BLIGHT RESISTANCE PROTEIN HOMOLOG R1A-3 ISOFORM X1"/>
    <property type="match status" value="1"/>
</dbReference>
<dbReference type="AlphaFoldDB" id="A0A8X9A8F8"/>
<evidence type="ECO:0000313" key="3">
    <source>
        <dbReference type="Proteomes" id="UP000298416"/>
    </source>
</evidence>
<dbReference type="SUPFAM" id="SSF52058">
    <property type="entry name" value="L domain-like"/>
    <property type="match status" value="1"/>
</dbReference>
<organism evidence="2">
    <name type="scientific">Salvia splendens</name>
    <name type="common">Scarlet sage</name>
    <dbReference type="NCBI Taxonomy" id="180675"/>
    <lineage>
        <taxon>Eukaryota</taxon>
        <taxon>Viridiplantae</taxon>
        <taxon>Streptophyta</taxon>
        <taxon>Embryophyta</taxon>
        <taxon>Tracheophyta</taxon>
        <taxon>Spermatophyta</taxon>
        <taxon>Magnoliopsida</taxon>
        <taxon>eudicotyledons</taxon>
        <taxon>Gunneridae</taxon>
        <taxon>Pentapetalae</taxon>
        <taxon>asterids</taxon>
        <taxon>lamiids</taxon>
        <taxon>Lamiales</taxon>
        <taxon>Lamiaceae</taxon>
        <taxon>Nepetoideae</taxon>
        <taxon>Mentheae</taxon>
        <taxon>Salviinae</taxon>
        <taxon>Salvia</taxon>
        <taxon>Salvia subgen. Calosphace</taxon>
        <taxon>core Calosphace</taxon>
    </lineage>
</organism>